<accession>A0A8H6FWI3</accession>
<organism evidence="2 3">
    <name type="scientific">Letharia columbiana</name>
    <dbReference type="NCBI Taxonomy" id="112416"/>
    <lineage>
        <taxon>Eukaryota</taxon>
        <taxon>Fungi</taxon>
        <taxon>Dikarya</taxon>
        <taxon>Ascomycota</taxon>
        <taxon>Pezizomycotina</taxon>
        <taxon>Lecanoromycetes</taxon>
        <taxon>OSLEUM clade</taxon>
        <taxon>Lecanoromycetidae</taxon>
        <taxon>Lecanorales</taxon>
        <taxon>Lecanorineae</taxon>
        <taxon>Parmeliaceae</taxon>
        <taxon>Letharia</taxon>
    </lineage>
</organism>
<name>A0A8H6FWI3_9LECA</name>
<dbReference type="GeneID" id="59287401"/>
<reference evidence="2 3" key="1">
    <citation type="journal article" date="2020" name="Genomics">
        <title>Complete, high-quality genomes from long-read metagenomic sequencing of two wolf lichen thalli reveals enigmatic genome architecture.</title>
        <authorList>
            <person name="McKenzie S.K."/>
            <person name="Walston R.F."/>
            <person name="Allen J.L."/>
        </authorList>
    </citation>
    <scope>NUCLEOTIDE SEQUENCE [LARGE SCALE GENOMIC DNA]</scope>
    <source>
        <strain evidence="2">WasteWater2</strain>
    </source>
</reference>
<sequence length="146" mass="15754">MAMSQGKGYGTEDGLDGKSMGDTGQIYSEAPRPGCQQVLEDDTCMRWIFFSSIDGLDGKSMGDIGQIYMEDYDKKTGQGEELGESCWHAGKIWPISPGSLQDNVGMAGMDGTVKTSMRSDVFGLLPLHLGKSSPVEAYTDYGCLET</sequence>
<feature type="region of interest" description="Disordered" evidence="1">
    <location>
        <begin position="1"/>
        <end position="33"/>
    </location>
</feature>
<evidence type="ECO:0000313" key="3">
    <source>
        <dbReference type="Proteomes" id="UP000578531"/>
    </source>
</evidence>
<keyword evidence="3" id="KW-1185">Reference proteome</keyword>
<dbReference type="RefSeq" id="XP_037165463.1">
    <property type="nucleotide sequence ID" value="XM_037307654.1"/>
</dbReference>
<dbReference type="EMBL" id="JACCJC010000021">
    <property type="protein sequence ID" value="KAF6236111.1"/>
    <property type="molecule type" value="Genomic_DNA"/>
</dbReference>
<comment type="caution">
    <text evidence="2">The sequence shown here is derived from an EMBL/GenBank/DDBJ whole genome shotgun (WGS) entry which is preliminary data.</text>
</comment>
<evidence type="ECO:0000256" key="1">
    <source>
        <dbReference type="SAM" id="MobiDB-lite"/>
    </source>
</evidence>
<gene>
    <name evidence="2" type="ORF">HO173_005739</name>
</gene>
<dbReference type="Proteomes" id="UP000578531">
    <property type="component" value="Unassembled WGS sequence"/>
</dbReference>
<dbReference type="AlphaFoldDB" id="A0A8H6FWI3"/>
<evidence type="ECO:0000313" key="2">
    <source>
        <dbReference type="EMBL" id="KAF6236111.1"/>
    </source>
</evidence>
<protein>
    <submittedName>
        <fullName evidence="2">Uncharacterized protein</fullName>
    </submittedName>
</protein>
<proteinExistence type="predicted"/>